<comment type="caution">
    <text evidence="1">The sequence shown here is derived from an EMBL/GenBank/DDBJ whole genome shotgun (WGS) entry which is preliminary data.</text>
</comment>
<evidence type="ECO:0000313" key="1">
    <source>
        <dbReference type="EMBL" id="GIY50326.1"/>
    </source>
</evidence>
<accession>A0AAV4TYK7</accession>
<evidence type="ECO:0000313" key="2">
    <source>
        <dbReference type="Proteomes" id="UP001054837"/>
    </source>
</evidence>
<reference evidence="1 2" key="1">
    <citation type="submission" date="2021-06" db="EMBL/GenBank/DDBJ databases">
        <title>Caerostris darwini draft genome.</title>
        <authorList>
            <person name="Kono N."/>
            <person name="Arakawa K."/>
        </authorList>
    </citation>
    <scope>NUCLEOTIDE SEQUENCE [LARGE SCALE GENOMIC DNA]</scope>
</reference>
<proteinExistence type="predicted"/>
<protein>
    <recommendedName>
        <fullName evidence="3">Ycf15</fullName>
    </recommendedName>
</protein>
<evidence type="ECO:0008006" key="3">
    <source>
        <dbReference type="Google" id="ProtNLM"/>
    </source>
</evidence>
<name>A0AAV4TYK7_9ARAC</name>
<dbReference type="AlphaFoldDB" id="A0AAV4TYK7"/>
<keyword evidence="2" id="KW-1185">Reference proteome</keyword>
<dbReference type="EMBL" id="BPLQ01010370">
    <property type="protein sequence ID" value="GIY50326.1"/>
    <property type="molecule type" value="Genomic_DNA"/>
</dbReference>
<sequence>MYSWVQTIVANSFLNDRTGTNTNSFPALSSSCFRTSPPEHSISGLVIQLFGFRLIIGTSTVLFPTEIIGEEEPPCHVMRRGELLKYRPQLPLIGLGSLSKKKKHGPQ</sequence>
<gene>
    <name evidence="1" type="ORF">CDAR_180101</name>
</gene>
<dbReference type="Proteomes" id="UP001054837">
    <property type="component" value="Unassembled WGS sequence"/>
</dbReference>
<organism evidence="1 2">
    <name type="scientific">Caerostris darwini</name>
    <dbReference type="NCBI Taxonomy" id="1538125"/>
    <lineage>
        <taxon>Eukaryota</taxon>
        <taxon>Metazoa</taxon>
        <taxon>Ecdysozoa</taxon>
        <taxon>Arthropoda</taxon>
        <taxon>Chelicerata</taxon>
        <taxon>Arachnida</taxon>
        <taxon>Araneae</taxon>
        <taxon>Araneomorphae</taxon>
        <taxon>Entelegynae</taxon>
        <taxon>Araneoidea</taxon>
        <taxon>Araneidae</taxon>
        <taxon>Caerostris</taxon>
    </lineage>
</organism>